<dbReference type="InterPro" id="IPR013217">
    <property type="entry name" value="Methyltransf_12"/>
</dbReference>
<comment type="pathway">
    <text evidence="2">Siderophore biosynthesis; mycobactin biosynthesis.</text>
</comment>
<evidence type="ECO:0000256" key="2">
    <source>
        <dbReference type="ARBA" id="ARBA00005102"/>
    </source>
</evidence>
<proteinExistence type="inferred from homology"/>
<evidence type="ECO:0000256" key="3">
    <source>
        <dbReference type="ARBA" id="ARBA00007380"/>
    </source>
</evidence>
<comment type="caution">
    <text evidence="12">The sequence shown here is derived from an EMBL/GenBank/DDBJ whole genome shotgun (WGS) entry which is preliminary data.</text>
</comment>
<name>A0ABV2W6A8_9ACTN</name>
<feature type="domain" description="Carrier" evidence="11">
    <location>
        <begin position="1386"/>
        <end position="1461"/>
    </location>
</feature>
<dbReference type="NCBIfam" id="TIGR01733">
    <property type="entry name" value="AA-adenyl-dom"/>
    <property type="match status" value="1"/>
</dbReference>
<comment type="cofactor">
    <cofactor evidence="1">
        <name>pantetheine 4'-phosphate</name>
        <dbReference type="ChEBI" id="CHEBI:47942"/>
    </cofactor>
</comment>
<dbReference type="CDD" id="cd19535">
    <property type="entry name" value="Cyc_NRPS"/>
    <property type="match status" value="1"/>
</dbReference>
<dbReference type="Gene3D" id="3.40.50.980">
    <property type="match status" value="2"/>
</dbReference>
<evidence type="ECO:0000256" key="5">
    <source>
        <dbReference type="ARBA" id="ARBA00022450"/>
    </source>
</evidence>
<dbReference type="Pfam" id="PF00550">
    <property type="entry name" value="PP-binding"/>
    <property type="match status" value="1"/>
</dbReference>
<dbReference type="Gene3D" id="3.40.50.150">
    <property type="entry name" value="Vaccinia Virus protein VP39"/>
    <property type="match status" value="1"/>
</dbReference>
<dbReference type="SUPFAM" id="SSF56801">
    <property type="entry name" value="Acetyl-CoA synthetase-like"/>
    <property type="match status" value="1"/>
</dbReference>
<dbReference type="CDD" id="cd02440">
    <property type="entry name" value="AdoMet_MTases"/>
    <property type="match status" value="1"/>
</dbReference>
<dbReference type="Gene3D" id="3.30.300.30">
    <property type="match status" value="2"/>
</dbReference>
<dbReference type="Pfam" id="PF08242">
    <property type="entry name" value="Methyltransf_12"/>
    <property type="match status" value="1"/>
</dbReference>
<sequence length="1471" mass="161811">MTDNSRTTRSPRDDDRFEKFPLTEIQYAYWVGRGSNFVLGNVAPHAYFELEGRRLDPQVLSQAWRTLIERHDMLRAIVDEDGGQRVLATVPEFEVRCTDLRSAPPDEAERVLTAVREEMSHHVYTAADWPLFDIRLSRLPEHDRLHVSLDLLMVDLASLTLLFSEWSALCRDPGLRLPPVDVTFRDYALALERGSQAPRHRNALDYWTSRATTLAPPPDLPLAKSPVSVHKPRFTHREYHLPEADWKRLQERCEARGLTPTAVLAAIFSEVLAVWSGTRRFTLNLTLFNRLPLLLERNEAGKRVVHPHLRRMVGDFTSICLLEMDASTGRSLTERAEATQTQLQKDLRHRQVSALQTLRERRRLGLQSGFDTMPVVFTSGLGTAADVSDAMAYFGDISYRVSQTPQVWLDHQVVDFTGSLDLTWDCVEELFPEGLLDDMFATYCQAVARLAREDTTWDEELAVALPAHQLTGRERANTTDGPHPTGLLHEPFLDRAAAHPERPAVLTATREVSYGELAARADAVRHRVADATRGEELRDRLVGITLDKGPEQVAAAYGVMMAGAAYLPVGTALPAHRRTRILRDGAAAGIVTDSALDAALEWPDGIERVLADRASHPSGADTADRRPPGPARPGDLAYVLYTSGSTGSPKGVMIEHGAVLNTVADINDRFGVGPDDRVFGLADLGFDLSVYDVFGTHAAGAALVLPDPDMRSEPAHWAKVMTQHGVTVWNSVPAQMQMLVEHLEAGGEVPERLRLVLLSGDWIPVDLPRRIHDLWPDADVVSLGGATEASIWSIHHRVDEVPRGARSVPYGVPLRNQTFHVLDERMEPCPVWTAGQLYIGGTGLARGYWGDEERTAASFVRHPRTGERLYRTGDFGRYTADGTIEFLGRRDGQVKINGHRVELGEIETTLSQHPGVDASVVVRTTDGAGAARLHGYVVPSPRDETLFVTERAEPETARDRWRAVRSAAGRPAEGPGPEALRSAWDVLNEVHTVATAAAFRSFGLPHTPGAAFDPAALRGAGVAPRYERWLARAVTALEATGHLRPGPGGPTVARELPAALPPGLKQRARVTLGEVLGIEEDVTDWMLTLADGLADVLTQSVHSAELYASDRTPGVYDRLFGPTYAAAAAAVGALAERWPADRPLKAMEVGSGYGSLTRHLLPLLPAGRTEYLFTDISRYFTDRARGVFADHPALRYEVFDLDLPPAVQGFGDQSADLLVAASVLHDMRRIRPTLKNLRSMTAPGGILLMVEQTTFHPWFDLVMGLQQGFDNFEDTELRRDHCLLSREQWHAELTAAGFDRAEVLTTRGGPGSVGFDVIVAQAPDTRRRFAPEALRDFAAERLPRHMVPAQILALDELPLSPTGKVDRAALAKAGARGASRGRPAKPPRTDRQRKLAEIWREVLGLNQVNLDDDFLDAGGDSLLAARLVAHLQSAFDVTVPVGTVLQYTTVEALDGHLEQLLGPSEPMPGEK</sequence>
<dbReference type="Pfam" id="PF00501">
    <property type="entry name" value="AMP-binding"/>
    <property type="match status" value="1"/>
</dbReference>
<dbReference type="SUPFAM" id="SSF47336">
    <property type="entry name" value="ACP-like"/>
    <property type="match status" value="1"/>
</dbReference>
<dbReference type="PANTHER" id="PTHR45527:SF10">
    <property type="entry name" value="PYOCHELIN SYNTHASE PCHF"/>
    <property type="match status" value="1"/>
</dbReference>
<dbReference type="SUPFAM" id="SSF52777">
    <property type="entry name" value="CoA-dependent acyltransferases"/>
    <property type="match status" value="2"/>
</dbReference>
<dbReference type="Gene3D" id="2.30.38.10">
    <property type="entry name" value="Luciferase, Domain 3"/>
    <property type="match status" value="1"/>
</dbReference>
<feature type="compositionally biased region" description="Low complexity" evidence="10">
    <location>
        <begin position="1372"/>
        <end position="1381"/>
    </location>
</feature>
<evidence type="ECO:0000256" key="8">
    <source>
        <dbReference type="ARBA" id="ARBA00022737"/>
    </source>
</evidence>
<dbReference type="Pfam" id="PF00668">
    <property type="entry name" value="Condensation"/>
    <property type="match status" value="1"/>
</dbReference>
<dbReference type="EMBL" id="JBEXZR010000014">
    <property type="protein sequence ID" value="MEU0709072.1"/>
    <property type="molecule type" value="Genomic_DNA"/>
</dbReference>
<feature type="region of interest" description="Disordered" evidence="10">
    <location>
        <begin position="1372"/>
        <end position="1392"/>
    </location>
</feature>
<dbReference type="InterPro" id="IPR020845">
    <property type="entry name" value="AMP-binding_CS"/>
</dbReference>
<keyword evidence="8" id="KW-0677">Repeat</keyword>
<dbReference type="Gene3D" id="3.30.559.10">
    <property type="entry name" value="Chloramphenicol acetyltransferase-like domain"/>
    <property type="match status" value="1"/>
</dbReference>
<accession>A0ABV2W6A8</accession>
<organism evidence="12 13">
    <name type="scientific">Streptomyces lavendulocolor</name>
    <dbReference type="NCBI Taxonomy" id="67316"/>
    <lineage>
        <taxon>Bacteria</taxon>
        <taxon>Bacillati</taxon>
        <taxon>Actinomycetota</taxon>
        <taxon>Actinomycetes</taxon>
        <taxon>Kitasatosporales</taxon>
        <taxon>Streptomycetaceae</taxon>
        <taxon>Streptomyces</taxon>
    </lineage>
</organism>
<keyword evidence="5" id="KW-0596">Phosphopantetheine</keyword>
<keyword evidence="6" id="KW-0597">Phosphoprotein</keyword>
<dbReference type="Proteomes" id="UP001550378">
    <property type="component" value="Unassembled WGS sequence"/>
</dbReference>
<dbReference type="RefSeq" id="WP_359653361.1">
    <property type="nucleotide sequence ID" value="NZ_JBEXZP010000021.1"/>
</dbReference>
<dbReference type="Gene3D" id="3.30.559.30">
    <property type="entry name" value="Nonribosomal peptide synthetase, condensation domain"/>
    <property type="match status" value="1"/>
</dbReference>
<evidence type="ECO:0000256" key="1">
    <source>
        <dbReference type="ARBA" id="ARBA00001957"/>
    </source>
</evidence>
<dbReference type="InterPro" id="IPR010071">
    <property type="entry name" value="AA_adenyl_dom"/>
</dbReference>
<dbReference type="PROSITE" id="PS00455">
    <property type="entry name" value="AMP_BINDING"/>
    <property type="match status" value="1"/>
</dbReference>
<evidence type="ECO:0000256" key="10">
    <source>
        <dbReference type="SAM" id="MobiDB-lite"/>
    </source>
</evidence>
<dbReference type="SMART" id="SM00823">
    <property type="entry name" value="PKS_PP"/>
    <property type="match status" value="1"/>
</dbReference>
<gene>
    <name evidence="12" type="ORF">ABZ508_17085</name>
</gene>
<evidence type="ECO:0000256" key="6">
    <source>
        <dbReference type="ARBA" id="ARBA00022553"/>
    </source>
</evidence>
<evidence type="ECO:0000313" key="12">
    <source>
        <dbReference type="EMBL" id="MEU0709072.1"/>
    </source>
</evidence>
<dbReference type="Gene3D" id="1.10.1200.10">
    <property type="entry name" value="ACP-like"/>
    <property type="match status" value="1"/>
</dbReference>
<dbReference type="InterPro" id="IPR020806">
    <property type="entry name" value="PKS_PP-bd"/>
</dbReference>
<dbReference type="InterPro" id="IPR057737">
    <property type="entry name" value="Condensation_MtbB-like"/>
</dbReference>
<keyword evidence="13" id="KW-1185">Reference proteome</keyword>
<dbReference type="InterPro" id="IPR045851">
    <property type="entry name" value="AMP-bd_C_sf"/>
</dbReference>
<dbReference type="PROSITE" id="PS50075">
    <property type="entry name" value="CARRIER"/>
    <property type="match status" value="1"/>
</dbReference>
<dbReference type="InterPro" id="IPR023213">
    <property type="entry name" value="CAT-like_dom_sf"/>
</dbReference>
<dbReference type="CDD" id="cd12114">
    <property type="entry name" value="A_NRPS_TlmIV_like"/>
    <property type="match status" value="1"/>
</dbReference>
<dbReference type="InterPro" id="IPR006162">
    <property type="entry name" value="Ppantetheine_attach_site"/>
</dbReference>
<dbReference type="InterPro" id="IPR029063">
    <property type="entry name" value="SAM-dependent_MTases_sf"/>
</dbReference>
<dbReference type="InterPro" id="IPR000873">
    <property type="entry name" value="AMP-dep_synth/lig_dom"/>
</dbReference>
<dbReference type="InterPro" id="IPR036736">
    <property type="entry name" value="ACP-like_sf"/>
</dbReference>
<dbReference type="PROSITE" id="PS00012">
    <property type="entry name" value="PHOSPHOPANTETHEINE"/>
    <property type="match status" value="1"/>
</dbReference>
<dbReference type="PANTHER" id="PTHR45527">
    <property type="entry name" value="NONRIBOSOMAL PEPTIDE SYNTHETASE"/>
    <property type="match status" value="1"/>
</dbReference>
<dbReference type="InterPro" id="IPR001242">
    <property type="entry name" value="Condensation_dom"/>
</dbReference>
<evidence type="ECO:0000259" key="11">
    <source>
        <dbReference type="PROSITE" id="PS50075"/>
    </source>
</evidence>
<dbReference type="InterPro" id="IPR009081">
    <property type="entry name" value="PP-bd_ACP"/>
</dbReference>
<evidence type="ECO:0000256" key="7">
    <source>
        <dbReference type="ARBA" id="ARBA00022598"/>
    </source>
</evidence>
<comment type="similarity">
    <text evidence="3">Belongs to the ATP-dependent AMP-binding enzyme family. MbtB subfamily.</text>
</comment>
<protein>
    <recommendedName>
        <fullName evidence="4">Phenyloxazoline synthase MbtB</fullName>
    </recommendedName>
    <alternativeName>
        <fullName evidence="9">Mycobactin synthetase protein B</fullName>
    </alternativeName>
</protein>
<evidence type="ECO:0000313" key="13">
    <source>
        <dbReference type="Proteomes" id="UP001550378"/>
    </source>
</evidence>
<keyword evidence="7" id="KW-0436">Ligase</keyword>
<evidence type="ECO:0000256" key="4">
    <source>
        <dbReference type="ARBA" id="ARBA00016743"/>
    </source>
</evidence>
<evidence type="ECO:0000256" key="9">
    <source>
        <dbReference type="ARBA" id="ARBA00033440"/>
    </source>
</evidence>
<dbReference type="SUPFAM" id="SSF53335">
    <property type="entry name" value="S-adenosyl-L-methionine-dependent methyltransferases"/>
    <property type="match status" value="1"/>
</dbReference>
<reference evidence="12 13" key="1">
    <citation type="submission" date="2024-06" db="EMBL/GenBank/DDBJ databases">
        <title>The Natural Products Discovery Center: Release of the First 8490 Sequenced Strains for Exploring Actinobacteria Biosynthetic Diversity.</title>
        <authorList>
            <person name="Kalkreuter E."/>
            <person name="Kautsar S.A."/>
            <person name="Yang D."/>
            <person name="Bader C.D."/>
            <person name="Teijaro C.N."/>
            <person name="Fluegel L."/>
            <person name="Davis C.M."/>
            <person name="Simpson J.R."/>
            <person name="Lauterbach L."/>
            <person name="Steele A.D."/>
            <person name="Gui C."/>
            <person name="Meng S."/>
            <person name="Li G."/>
            <person name="Viehrig K."/>
            <person name="Ye F."/>
            <person name="Su P."/>
            <person name="Kiefer A.F."/>
            <person name="Nichols A."/>
            <person name="Cepeda A.J."/>
            <person name="Yan W."/>
            <person name="Fan B."/>
            <person name="Jiang Y."/>
            <person name="Adhikari A."/>
            <person name="Zheng C.-J."/>
            <person name="Schuster L."/>
            <person name="Cowan T.M."/>
            <person name="Smanski M.J."/>
            <person name="Chevrette M.G."/>
            <person name="De Carvalho L.P.S."/>
            <person name="Shen B."/>
        </authorList>
    </citation>
    <scope>NUCLEOTIDE SEQUENCE [LARGE SCALE GENOMIC DNA]</scope>
    <source>
        <strain evidence="12 13">NPDC006337</strain>
    </source>
</reference>